<name>A0ABZ0Q2D5_9LACO</name>
<proteinExistence type="predicted"/>
<sequence length="47" mass="5591">MEKDNKQKLKKRAQEVLNILSKCTDFNDMNPEDITLLEIEKDKLKKN</sequence>
<dbReference type="EMBL" id="CP104778">
    <property type="protein sequence ID" value="WPC21115.1"/>
    <property type="molecule type" value="Genomic_DNA"/>
</dbReference>
<protein>
    <submittedName>
        <fullName evidence="1">Uncharacterized protein</fullName>
    </submittedName>
</protein>
<evidence type="ECO:0000313" key="2">
    <source>
        <dbReference type="Proteomes" id="UP001302696"/>
    </source>
</evidence>
<dbReference type="Proteomes" id="UP001302696">
    <property type="component" value="Chromosome"/>
</dbReference>
<accession>A0ABZ0Q2D5</accession>
<dbReference type="RefSeq" id="WP_156406516.1">
    <property type="nucleotide sequence ID" value="NZ_CP019981.1"/>
</dbReference>
<keyword evidence="2" id="KW-1185">Reference proteome</keyword>
<reference evidence="2" key="1">
    <citation type="submission" date="2024-06" db="EMBL/GenBank/DDBJ databases">
        <authorList>
            <person name="Chang H.C."/>
            <person name="Mun S.Y."/>
        </authorList>
    </citation>
    <scope>NUCLEOTIDE SEQUENCE [LARGE SCALE GENOMIC DNA]</scope>
    <source>
        <strain evidence="2">KT1</strain>
    </source>
</reference>
<evidence type="ECO:0000313" key="1">
    <source>
        <dbReference type="EMBL" id="WPC21115.1"/>
    </source>
</evidence>
<gene>
    <name evidence="1" type="ORF">N6G96_07405</name>
</gene>
<organism evidence="1 2">
    <name type="scientific">Pediococcus inopinatus</name>
    <dbReference type="NCBI Taxonomy" id="114090"/>
    <lineage>
        <taxon>Bacteria</taxon>
        <taxon>Bacillati</taxon>
        <taxon>Bacillota</taxon>
        <taxon>Bacilli</taxon>
        <taxon>Lactobacillales</taxon>
        <taxon>Lactobacillaceae</taxon>
        <taxon>Pediococcus</taxon>
    </lineage>
</organism>